<feature type="region of interest" description="Disordered" evidence="6">
    <location>
        <begin position="160"/>
        <end position="242"/>
    </location>
</feature>
<evidence type="ECO:0000256" key="1">
    <source>
        <dbReference type="ARBA" id="ARBA00022723"/>
    </source>
</evidence>
<dbReference type="GO" id="GO:0007129">
    <property type="term" value="P:homologous chromosome pairing at meiosis"/>
    <property type="evidence" value="ECO:0007669"/>
    <property type="project" value="TreeGrafter"/>
</dbReference>
<evidence type="ECO:0000256" key="6">
    <source>
        <dbReference type="SAM" id="MobiDB-lite"/>
    </source>
</evidence>
<dbReference type="InterPro" id="IPR042123">
    <property type="entry name" value="Zip3/RNF212-like"/>
</dbReference>
<dbReference type="InterPro" id="IPR001841">
    <property type="entry name" value="Znf_RING"/>
</dbReference>
<name>A0A9N8YR77_9GLOM</name>
<accession>A0A9N8YR77</accession>
<dbReference type="GO" id="GO:0019789">
    <property type="term" value="F:SUMO transferase activity"/>
    <property type="evidence" value="ECO:0007669"/>
    <property type="project" value="InterPro"/>
</dbReference>
<feature type="compositionally biased region" description="Polar residues" evidence="6">
    <location>
        <begin position="350"/>
        <end position="394"/>
    </location>
</feature>
<organism evidence="8 9">
    <name type="scientific">Ambispora leptoticha</name>
    <dbReference type="NCBI Taxonomy" id="144679"/>
    <lineage>
        <taxon>Eukaryota</taxon>
        <taxon>Fungi</taxon>
        <taxon>Fungi incertae sedis</taxon>
        <taxon>Mucoromycota</taxon>
        <taxon>Glomeromycotina</taxon>
        <taxon>Glomeromycetes</taxon>
        <taxon>Archaeosporales</taxon>
        <taxon>Ambisporaceae</taxon>
        <taxon>Ambispora</taxon>
    </lineage>
</organism>
<comment type="caution">
    <text evidence="8">The sequence shown here is derived from an EMBL/GenBank/DDBJ whole genome shotgun (WGS) entry which is preliminary data.</text>
</comment>
<feature type="compositionally biased region" description="Polar residues" evidence="6">
    <location>
        <begin position="169"/>
        <end position="180"/>
    </location>
</feature>
<protein>
    <submittedName>
        <fullName evidence="8">6479_t:CDS:1</fullName>
    </submittedName>
</protein>
<evidence type="ECO:0000259" key="7">
    <source>
        <dbReference type="PROSITE" id="PS50089"/>
    </source>
</evidence>
<keyword evidence="3" id="KW-0862">Zinc</keyword>
<dbReference type="GO" id="GO:0000795">
    <property type="term" value="C:synaptonemal complex"/>
    <property type="evidence" value="ECO:0007669"/>
    <property type="project" value="InterPro"/>
</dbReference>
<feature type="compositionally biased region" description="Polar residues" evidence="6">
    <location>
        <begin position="308"/>
        <end position="337"/>
    </location>
</feature>
<evidence type="ECO:0000256" key="3">
    <source>
        <dbReference type="ARBA" id="ARBA00022833"/>
    </source>
</evidence>
<dbReference type="PROSITE" id="PS00518">
    <property type="entry name" value="ZF_RING_1"/>
    <property type="match status" value="1"/>
</dbReference>
<dbReference type="InterPro" id="IPR017907">
    <property type="entry name" value="Znf_RING_CS"/>
</dbReference>
<dbReference type="PANTHER" id="PTHR22663:SF17">
    <property type="entry name" value="RING FINGER PROTEIN NARYA-RELATED"/>
    <property type="match status" value="1"/>
</dbReference>
<dbReference type="EMBL" id="CAJVPS010000021">
    <property type="protein sequence ID" value="CAG8441801.1"/>
    <property type="molecule type" value="Genomic_DNA"/>
</dbReference>
<gene>
    <name evidence="8" type="ORF">ALEPTO_LOCUS370</name>
</gene>
<dbReference type="GO" id="GO:0008270">
    <property type="term" value="F:zinc ion binding"/>
    <property type="evidence" value="ECO:0007669"/>
    <property type="project" value="UniProtKB-KW"/>
</dbReference>
<keyword evidence="2 5" id="KW-0863">Zinc-finger</keyword>
<feature type="domain" description="RING-type" evidence="7">
    <location>
        <begin position="8"/>
        <end position="72"/>
    </location>
</feature>
<reference evidence="8" key="1">
    <citation type="submission" date="2021-06" db="EMBL/GenBank/DDBJ databases">
        <authorList>
            <person name="Kallberg Y."/>
            <person name="Tangrot J."/>
            <person name="Rosling A."/>
        </authorList>
    </citation>
    <scope>NUCLEOTIDE SEQUENCE</scope>
    <source>
        <strain evidence="8">FL130A</strain>
    </source>
</reference>
<dbReference type="Pfam" id="PF14634">
    <property type="entry name" value="zf-RING_5"/>
    <property type="match status" value="1"/>
</dbReference>
<dbReference type="InterPro" id="IPR013083">
    <property type="entry name" value="Znf_RING/FYVE/PHD"/>
</dbReference>
<keyword evidence="9" id="KW-1185">Reference proteome</keyword>
<dbReference type="Gene3D" id="3.30.40.10">
    <property type="entry name" value="Zinc/RING finger domain, C3HC4 (zinc finger)"/>
    <property type="match status" value="1"/>
</dbReference>
<dbReference type="SMART" id="SM00184">
    <property type="entry name" value="RING"/>
    <property type="match status" value="1"/>
</dbReference>
<feature type="region of interest" description="Disordered" evidence="6">
    <location>
        <begin position="308"/>
        <end position="419"/>
    </location>
</feature>
<dbReference type="SUPFAM" id="SSF57850">
    <property type="entry name" value="RING/U-box"/>
    <property type="match status" value="1"/>
</dbReference>
<evidence type="ECO:0000256" key="2">
    <source>
        <dbReference type="ARBA" id="ARBA00022771"/>
    </source>
</evidence>
<proteinExistence type="predicted"/>
<dbReference type="GO" id="GO:0007131">
    <property type="term" value="P:reciprocal meiotic recombination"/>
    <property type="evidence" value="ECO:0007669"/>
    <property type="project" value="InterPro"/>
</dbReference>
<dbReference type="Proteomes" id="UP000789508">
    <property type="component" value="Unassembled WGS sequence"/>
</dbReference>
<evidence type="ECO:0000313" key="8">
    <source>
        <dbReference type="EMBL" id="CAG8441801.1"/>
    </source>
</evidence>
<dbReference type="PANTHER" id="PTHR22663">
    <property type="entry name" value="RING FINGER PROTEIN NARYA-RELATED"/>
    <property type="match status" value="1"/>
</dbReference>
<evidence type="ECO:0000313" key="9">
    <source>
        <dbReference type="Proteomes" id="UP000789508"/>
    </source>
</evidence>
<keyword evidence="4" id="KW-0469">Meiosis</keyword>
<dbReference type="AlphaFoldDB" id="A0A9N8YR77"/>
<keyword evidence="1" id="KW-0479">Metal-binding</keyword>
<dbReference type="OrthoDB" id="2535391at2759"/>
<dbReference type="GO" id="GO:0016925">
    <property type="term" value="P:protein sumoylation"/>
    <property type="evidence" value="ECO:0007669"/>
    <property type="project" value="TreeGrafter"/>
</dbReference>
<dbReference type="PROSITE" id="PS50089">
    <property type="entry name" value="ZF_RING_2"/>
    <property type="match status" value="1"/>
</dbReference>
<evidence type="ECO:0000256" key="5">
    <source>
        <dbReference type="PROSITE-ProRule" id="PRU00175"/>
    </source>
</evidence>
<evidence type="ECO:0000256" key="4">
    <source>
        <dbReference type="ARBA" id="ARBA00023254"/>
    </source>
</evidence>
<feature type="compositionally biased region" description="Low complexity" evidence="6">
    <location>
        <begin position="186"/>
        <end position="196"/>
    </location>
</feature>
<sequence length="419" mass="46196">MFADFLHCNLCFGYSAPSSLSNNNEDKLRFWLTECGHIICQACYNKSTEPSTDDNNASNSKDSKERVCPVCQAKSTVVELTNKLPNNLNIYFRPPNELLDEAADVLRFQQSNLYGLLNFLKDKVNKQKQVLDKAKEELIKHKEIKNQLQALKEENKRLKTELQEARTGRINNSDPSSISKETPYYSPRSLESSSSSTKNRNGPYVSPKQSRPPKTPNPPSRLSLPSTSTCSISPARPSSMMWNNGAGEYQGFDGGGAVDMQGSISSFAPQSQVLSAPARYNQTYVASTPVNNSNLEKFNQSEYSRNLFSQQTNATPSTTFSRPGTSSRTRMSWNSLHGVSGGGGVGTSGRPSTARINTRASRLTTPSLATVPSTPMNGSGQYRYPSNSEQQQSMLGPPRTPMTRNRNALPGFMNGDERQ</sequence>
<feature type="compositionally biased region" description="Low complexity" evidence="6">
    <location>
        <begin position="220"/>
        <end position="229"/>
    </location>
</feature>